<reference evidence="2" key="2">
    <citation type="submission" date="2021-05" db="UniProtKB">
        <authorList>
            <consortium name="EnsemblPlants"/>
        </authorList>
    </citation>
    <scope>IDENTIFICATION</scope>
    <source>
        <strain evidence="2">subsp. malaccensis</strain>
    </source>
</reference>
<evidence type="ECO:0000313" key="3">
    <source>
        <dbReference type="Proteomes" id="UP000012960"/>
    </source>
</evidence>
<dbReference type="EnsemblPlants" id="Ma00_t00060.1">
    <property type="protein sequence ID" value="Ma00_p00060.1"/>
    <property type="gene ID" value="Ma00_g00060"/>
</dbReference>
<name>A0A804HLT6_MUSAM</name>
<dbReference type="Gramene" id="Ma00_t00060.1">
    <property type="protein sequence ID" value="Ma00_p00060.1"/>
    <property type="gene ID" value="Ma00_g00060"/>
</dbReference>
<reference evidence="1" key="1">
    <citation type="submission" date="2021-03" db="EMBL/GenBank/DDBJ databases">
        <authorList>
            <consortium name="Genoscope - CEA"/>
            <person name="William W."/>
        </authorList>
    </citation>
    <scope>NUCLEOTIDE SEQUENCE</scope>
    <source>
        <strain evidence="1">Doubled-haploid Pahang</strain>
    </source>
</reference>
<keyword evidence="3" id="KW-1185">Reference proteome</keyword>
<dbReference type="InParanoid" id="A0A804HLT6"/>
<evidence type="ECO:0000313" key="2">
    <source>
        <dbReference type="EnsemblPlants" id="Ma00_p00060.1"/>
    </source>
</evidence>
<gene>
    <name evidence="1" type="ORF">GSMUA_201660.1</name>
</gene>
<proteinExistence type="predicted"/>
<organism evidence="2 3">
    <name type="scientific">Musa acuminata subsp. malaccensis</name>
    <name type="common">Wild banana</name>
    <name type="synonym">Musa malaccensis</name>
    <dbReference type="NCBI Taxonomy" id="214687"/>
    <lineage>
        <taxon>Eukaryota</taxon>
        <taxon>Viridiplantae</taxon>
        <taxon>Streptophyta</taxon>
        <taxon>Embryophyta</taxon>
        <taxon>Tracheophyta</taxon>
        <taxon>Spermatophyta</taxon>
        <taxon>Magnoliopsida</taxon>
        <taxon>Liliopsida</taxon>
        <taxon>Zingiberales</taxon>
        <taxon>Musaceae</taxon>
        <taxon>Musa</taxon>
    </lineage>
</organism>
<sequence length="61" mass="7141">MRTSCSYSDHPTPSHPSRFPIFERCLVLFFFKLAWHVDCSCLQRTSDYYSLYASDVTNIEA</sequence>
<protein>
    <submittedName>
        <fullName evidence="1">(wild Malaysian banana) hypothetical protein</fullName>
    </submittedName>
</protein>
<dbReference type="EMBL" id="HG996468">
    <property type="protein sequence ID" value="CAG1850400.1"/>
    <property type="molecule type" value="Genomic_DNA"/>
</dbReference>
<dbReference type="AlphaFoldDB" id="A0A804HLT6"/>
<evidence type="ECO:0000313" key="1">
    <source>
        <dbReference type="EMBL" id="CAG1850400.1"/>
    </source>
</evidence>
<dbReference type="Proteomes" id="UP000012960">
    <property type="component" value="Unplaced"/>
</dbReference>
<accession>A0A804HLT6</accession>